<name>A0ABP7SNS9_9PSEU</name>
<evidence type="ECO:0000256" key="1">
    <source>
        <dbReference type="ARBA" id="ARBA00000085"/>
    </source>
</evidence>
<dbReference type="GO" id="GO:0016301">
    <property type="term" value="F:kinase activity"/>
    <property type="evidence" value="ECO:0007669"/>
    <property type="project" value="UniProtKB-KW"/>
</dbReference>
<evidence type="ECO:0000256" key="9">
    <source>
        <dbReference type="SAM" id="Phobius"/>
    </source>
</evidence>
<protein>
    <recommendedName>
        <fullName evidence="2">histidine kinase</fullName>
        <ecNumber evidence="2">2.7.13.3</ecNumber>
    </recommendedName>
</protein>
<feature type="transmembrane region" description="Helical" evidence="9">
    <location>
        <begin position="184"/>
        <end position="207"/>
    </location>
</feature>
<keyword evidence="7" id="KW-0067">ATP-binding</keyword>
<feature type="transmembrane region" description="Helical" evidence="9">
    <location>
        <begin position="75"/>
        <end position="96"/>
    </location>
</feature>
<evidence type="ECO:0000313" key="11">
    <source>
        <dbReference type="EMBL" id="GAA4014380.1"/>
    </source>
</evidence>
<feature type="domain" description="Signal transduction histidine kinase subgroup 3 dimerisation and phosphoacceptor" evidence="10">
    <location>
        <begin position="237"/>
        <end position="302"/>
    </location>
</feature>
<dbReference type="InterPro" id="IPR011712">
    <property type="entry name" value="Sig_transdc_His_kin_sub3_dim/P"/>
</dbReference>
<keyword evidence="9" id="KW-0472">Membrane</keyword>
<keyword evidence="9" id="KW-0812">Transmembrane</keyword>
<comment type="caution">
    <text evidence="11">The sequence shown here is derived from an EMBL/GenBank/DDBJ whole genome shotgun (WGS) entry which is preliminary data.</text>
</comment>
<dbReference type="Proteomes" id="UP001501747">
    <property type="component" value="Unassembled WGS sequence"/>
</dbReference>
<dbReference type="EMBL" id="BAABAL010000016">
    <property type="protein sequence ID" value="GAA4014380.1"/>
    <property type="molecule type" value="Genomic_DNA"/>
</dbReference>
<evidence type="ECO:0000256" key="3">
    <source>
        <dbReference type="ARBA" id="ARBA00022553"/>
    </source>
</evidence>
<evidence type="ECO:0000256" key="5">
    <source>
        <dbReference type="ARBA" id="ARBA00022741"/>
    </source>
</evidence>
<reference evidence="12" key="1">
    <citation type="journal article" date="2019" name="Int. J. Syst. Evol. Microbiol.">
        <title>The Global Catalogue of Microorganisms (GCM) 10K type strain sequencing project: providing services to taxonomists for standard genome sequencing and annotation.</title>
        <authorList>
            <consortium name="The Broad Institute Genomics Platform"/>
            <consortium name="The Broad Institute Genome Sequencing Center for Infectious Disease"/>
            <person name="Wu L."/>
            <person name="Ma J."/>
        </authorList>
    </citation>
    <scope>NUCLEOTIDE SEQUENCE [LARGE SCALE GENOMIC DNA]</scope>
    <source>
        <strain evidence="12">JCM 17342</strain>
    </source>
</reference>
<evidence type="ECO:0000256" key="6">
    <source>
        <dbReference type="ARBA" id="ARBA00022777"/>
    </source>
</evidence>
<proteinExistence type="predicted"/>
<evidence type="ECO:0000256" key="8">
    <source>
        <dbReference type="ARBA" id="ARBA00023012"/>
    </source>
</evidence>
<dbReference type="InterPro" id="IPR036890">
    <property type="entry name" value="HATPase_C_sf"/>
</dbReference>
<organism evidence="11 12">
    <name type="scientific">Allokutzneria multivorans</name>
    <dbReference type="NCBI Taxonomy" id="1142134"/>
    <lineage>
        <taxon>Bacteria</taxon>
        <taxon>Bacillati</taxon>
        <taxon>Actinomycetota</taxon>
        <taxon>Actinomycetes</taxon>
        <taxon>Pseudonocardiales</taxon>
        <taxon>Pseudonocardiaceae</taxon>
        <taxon>Allokutzneria</taxon>
    </lineage>
</organism>
<keyword evidence="9" id="KW-1133">Transmembrane helix</keyword>
<evidence type="ECO:0000313" key="12">
    <source>
        <dbReference type="Proteomes" id="UP001501747"/>
    </source>
</evidence>
<comment type="catalytic activity">
    <reaction evidence="1">
        <text>ATP + protein L-histidine = ADP + protein N-phospho-L-histidine.</text>
        <dbReference type="EC" id="2.7.13.3"/>
    </reaction>
</comment>
<feature type="transmembrane region" description="Helical" evidence="9">
    <location>
        <begin position="41"/>
        <end position="69"/>
    </location>
</feature>
<dbReference type="SUPFAM" id="SSF55874">
    <property type="entry name" value="ATPase domain of HSP90 chaperone/DNA topoisomerase II/histidine kinase"/>
    <property type="match status" value="1"/>
</dbReference>
<keyword evidence="12" id="KW-1185">Reference proteome</keyword>
<accession>A0ABP7SNS9</accession>
<keyword evidence="8" id="KW-0902">Two-component regulatory system</keyword>
<dbReference type="Pfam" id="PF07730">
    <property type="entry name" value="HisKA_3"/>
    <property type="match status" value="1"/>
</dbReference>
<evidence type="ECO:0000256" key="7">
    <source>
        <dbReference type="ARBA" id="ARBA00022840"/>
    </source>
</evidence>
<keyword evidence="5" id="KW-0547">Nucleotide-binding</keyword>
<feature type="transmembrane region" description="Helical" evidence="9">
    <location>
        <begin position="131"/>
        <end position="159"/>
    </location>
</feature>
<keyword evidence="4" id="KW-0808">Transferase</keyword>
<keyword evidence="3" id="KW-0597">Phosphoprotein</keyword>
<evidence type="ECO:0000256" key="2">
    <source>
        <dbReference type="ARBA" id="ARBA00012438"/>
    </source>
</evidence>
<gene>
    <name evidence="11" type="ORF">GCM10022247_41580</name>
</gene>
<sequence>MSVRSATIRAVTGDPLAGSSISAALRRALGPLVSRFTFRSWILLLPGGALLLSFIGLDAGIGTVVGGWFPWPPAQVVIMVLALVVPPVVTGFIPAVRMVEIVAVRALLGVPLPDYSAEDGRSWRTRWRTAAWFLLHMVGGGVVAVITLLAPTFGIALFISPVVPAQRIEFAAQGVIEFASGVEALWGVPLGLALFAASLYVIFWLGVLMRNLAPVLLGPSPEERIASLERRTEQLAERNRLARELHDSVGHALTVTTVQAGAARLVLDSDPEFVRAALLAIEEAGRTALEDLDHVLGLLREERAAGTTPQRTLADIRSLLDKPRVSAELTGDLERVRPAVSREAYRIVQECLTNALRHAGEVEVRVRIAVLERVLELEVANPARATKASGRGGRGLTGMRERVTVLGGEFAAGADDGQWRVVVTLPMGDR</sequence>
<dbReference type="InterPro" id="IPR050482">
    <property type="entry name" value="Sensor_HK_TwoCompSys"/>
</dbReference>
<dbReference type="Gene3D" id="3.30.565.10">
    <property type="entry name" value="Histidine kinase-like ATPase, C-terminal domain"/>
    <property type="match status" value="1"/>
</dbReference>
<dbReference type="PANTHER" id="PTHR24421">
    <property type="entry name" value="NITRATE/NITRITE SENSOR PROTEIN NARX-RELATED"/>
    <property type="match status" value="1"/>
</dbReference>
<evidence type="ECO:0000259" key="10">
    <source>
        <dbReference type="Pfam" id="PF07730"/>
    </source>
</evidence>
<dbReference type="CDD" id="cd16917">
    <property type="entry name" value="HATPase_UhpB-NarQ-NarX-like"/>
    <property type="match status" value="1"/>
</dbReference>
<dbReference type="PANTHER" id="PTHR24421:SF10">
    <property type="entry name" value="NITRATE_NITRITE SENSOR PROTEIN NARQ"/>
    <property type="match status" value="1"/>
</dbReference>
<keyword evidence="6 11" id="KW-0418">Kinase</keyword>
<dbReference type="Gene3D" id="1.20.5.1930">
    <property type="match status" value="1"/>
</dbReference>
<evidence type="ECO:0000256" key="4">
    <source>
        <dbReference type="ARBA" id="ARBA00022679"/>
    </source>
</evidence>
<dbReference type="EC" id="2.7.13.3" evidence="2"/>